<proteinExistence type="predicted"/>
<dbReference type="EMBL" id="CAACVS010000022">
    <property type="protein sequence ID" value="VEU34244.1"/>
    <property type="molecule type" value="Genomic_DNA"/>
</dbReference>
<gene>
    <name evidence="1" type="ORF">PSNMU_V1.4_AUG-EV-PASAV3_0009450</name>
</gene>
<evidence type="ECO:0000313" key="1">
    <source>
        <dbReference type="EMBL" id="VEU34244.1"/>
    </source>
</evidence>
<evidence type="ECO:0000313" key="2">
    <source>
        <dbReference type="Proteomes" id="UP000291116"/>
    </source>
</evidence>
<dbReference type="OrthoDB" id="44967at2759"/>
<dbReference type="Proteomes" id="UP000291116">
    <property type="component" value="Unassembled WGS sequence"/>
</dbReference>
<sequence>MTTTAYNILSEKTSAGAPVVTVFFDANPGNIVKTGNKKYANFYNAFIENLSEYVPVCEGKSPKFIAGGHSGSGRAGLQAMMHNGIKPDGYIGLSPYQASAKKIWGIGPGAAPATSIDPNRPVLTWGFERQTCGVDPAIAGKSEYKLSGESNRVFYRIDNQDTRSVGHCEFTDSGCFPVPIPNCPDPKNDDVKDVVAEAIQAFAASVSSGSIDKSNFDFDTANPSVPISVFVNSEPEVPPS</sequence>
<organism evidence="1 2">
    <name type="scientific">Pseudo-nitzschia multistriata</name>
    <dbReference type="NCBI Taxonomy" id="183589"/>
    <lineage>
        <taxon>Eukaryota</taxon>
        <taxon>Sar</taxon>
        <taxon>Stramenopiles</taxon>
        <taxon>Ochrophyta</taxon>
        <taxon>Bacillariophyta</taxon>
        <taxon>Bacillariophyceae</taxon>
        <taxon>Bacillariophycidae</taxon>
        <taxon>Bacillariales</taxon>
        <taxon>Bacillariaceae</taxon>
        <taxon>Pseudo-nitzschia</taxon>
    </lineage>
</organism>
<reference evidence="1 2" key="1">
    <citation type="submission" date="2019-01" db="EMBL/GenBank/DDBJ databases">
        <authorList>
            <person name="Ferrante I. M."/>
        </authorList>
    </citation>
    <scope>NUCLEOTIDE SEQUENCE [LARGE SCALE GENOMIC DNA]</scope>
    <source>
        <strain evidence="1 2">B856</strain>
    </source>
</reference>
<accession>A0A448YWS9</accession>
<keyword evidence="2" id="KW-1185">Reference proteome</keyword>
<protein>
    <submittedName>
        <fullName evidence="1">Uncharacterized protein</fullName>
    </submittedName>
</protein>
<dbReference type="AlphaFoldDB" id="A0A448YWS9"/>
<name>A0A448YWS9_9STRA</name>